<sequence>MRGKSAMRPLTSAKASTRARLLANGRNSRAIQKCQGGNNSPGGSSKKIMLQKNMEAILQLFGQHEISTTFTTSWRRCPSFSINLVRKQRHVLLRLCLMVFSLHGNPRQILGKSPKAVRSSFFDFAVSTSWTQHLRRSDGRSKNANATKKSKAMVWSVHRQSIQRAKDRKEHANLNLYLPPCCDAATRQHSGRRLIWTVKRKRLLIFGILDLRQLRRAHAKLLVPDRLDQLVASGDNKPAQVPRTYPHSCSMRWEQWQLILDLTLFNLPGVSRNAWKGAVKAANDARHVVSSLSVFAVDFPRLRGRRRYLL</sequence>
<gene>
    <name evidence="1" type="ORF">HDK90DRAFT_258548</name>
</gene>
<evidence type="ECO:0000313" key="1">
    <source>
        <dbReference type="EMBL" id="KAK8235860.1"/>
    </source>
</evidence>
<accession>A0ABR1YQZ6</accession>
<reference evidence="1 2" key="1">
    <citation type="submission" date="2024-04" db="EMBL/GenBank/DDBJ databases">
        <title>Phyllosticta paracitricarpa is synonymous to the EU quarantine fungus P. citricarpa based on phylogenomic analyses.</title>
        <authorList>
            <consortium name="Lawrence Berkeley National Laboratory"/>
            <person name="Van Ingen-Buijs V.A."/>
            <person name="Van Westerhoven A.C."/>
            <person name="Haridas S."/>
            <person name="Skiadas P."/>
            <person name="Martin F."/>
            <person name="Groenewald J.Z."/>
            <person name="Crous P.W."/>
            <person name="Seidl M.F."/>
        </authorList>
    </citation>
    <scope>NUCLEOTIDE SEQUENCE [LARGE SCALE GENOMIC DNA]</scope>
    <source>
        <strain evidence="1 2">CBS 123374</strain>
    </source>
</reference>
<comment type="caution">
    <text evidence="1">The sequence shown here is derived from an EMBL/GenBank/DDBJ whole genome shotgun (WGS) entry which is preliminary data.</text>
</comment>
<proteinExistence type="predicted"/>
<dbReference type="Proteomes" id="UP001492380">
    <property type="component" value="Unassembled WGS sequence"/>
</dbReference>
<evidence type="ECO:0000313" key="2">
    <source>
        <dbReference type="Proteomes" id="UP001492380"/>
    </source>
</evidence>
<name>A0ABR1YQZ6_9PEZI</name>
<keyword evidence="2" id="KW-1185">Reference proteome</keyword>
<organism evidence="1 2">
    <name type="scientific">Phyllosticta capitalensis</name>
    <dbReference type="NCBI Taxonomy" id="121624"/>
    <lineage>
        <taxon>Eukaryota</taxon>
        <taxon>Fungi</taxon>
        <taxon>Dikarya</taxon>
        <taxon>Ascomycota</taxon>
        <taxon>Pezizomycotina</taxon>
        <taxon>Dothideomycetes</taxon>
        <taxon>Dothideomycetes incertae sedis</taxon>
        <taxon>Botryosphaeriales</taxon>
        <taxon>Phyllostictaceae</taxon>
        <taxon>Phyllosticta</taxon>
    </lineage>
</organism>
<dbReference type="EMBL" id="JBBWRZ010000005">
    <property type="protein sequence ID" value="KAK8235860.1"/>
    <property type="molecule type" value="Genomic_DNA"/>
</dbReference>
<protein>
    <submittedName>
        <fullName evidence="1">Uncharacterized protein</fullName>
    </submittedName>
</protein>